<evidence type="ECO:0000256" key="1">
    <source>
        <dbReference type="ARBA" id="ARBA00005912"/>
    </source>
</evidence>
<comment type="function">
    <text evidence="3">Necessary for protein synthesis in mitochondria. Functions as a ribosome recycling factor in mitochondria.</text>
</comment>
<name>G0SCI5_CHATD</name>
<evidence type="ECO:0000256" key="4">
    <source>
        <dbReference type="SAM" id="MobiDB-lite"/>
    </source>
</evidence>
<dbReference type="HOGENOM" id="CLU_072873_0_0_1"/>
<dbReference type="PANTHER" id="PTHR20982:SF3">
    <property type="entry name" value="MITOCHONDRIAL RIBOSOME RECYCLING FACTOR PSEUDO 1"/>
    <property type="match status" value="1"/>
</dbReference>
<dbReference type="GO" id="GO:0006412">
    <property type="term" value="P:translation"/>
    <property type="evidence" value="ECO:0007669"/>
    <property type="project" value="UniProtKB-KW"/>
</dbReference>
<evidence type="ECO:0000256" key="2">
    <source>
        <dbReference type="ARBA" id="ARBA00022917"/>
    </source>
</evidence>
<feature type="region of interest" description="Disordered" evidence="4">
    <location>
        <begin position="271"/>
        <end position="292"/>
    </location>
</feature>
<feature type="compositionally biased region" description="Basic and acidic residues" evidence="4">
    <location>
        <begin position="271"/>
        <end position="282"/>
    </location>
</feature>
<dbReference type="AlphaFoldDB" id="G0SCI5"/>
<comment type="similarity">
    <text evidence="1">Belongs to the RRF family.</text>
</comment>
<evidence type="ECO:0000313" key="7">
    <source>
        <dbReference type="Proteomes" id="UP000008066"/>
    </source>
</evidence>
<dbReference type="KEGG" id="cthr:CTHT_0057350"/>
<keyword evidence="7" id="KW-1185">Reference proteome</keyword>
<gene>
    <name evidence="6" type="ORF">CTHT_0057350</name>
</gene>
<dbReference type="eggNOG" id="KOG4759">
    <property type="taxonomic scope" value="Eukaryota"/>
</dbReference>
<evidence type="ECO:0000256" key="3">
    <source>
        <dbReference type="ARBA" id="ARBA00024909"/>
    </source>
</evidence>
<dbReference type="SUPFAM" id="SSF55194">
    <property type="entry name" value="Ribosome recycling factor, RRF"/>
    <property type="match status" value="1"/>
</dbReference>
<dbReference type="GO" id="GO:0043023">
    <property type="term" value="F:ribosomal large subunit binding"/>
    <property type="evidence" value="ECO:0007669"/>
    <property type="project" value="TreeGrafter"/>
</dbReference>
<dbReference type="InterPro" id="IPR036191">
    <property type="entry name" value="RRF_sf"/>
</dbReference>
<protein>
    <recommendedName>
        <fullName evidence="5">Ribosome recycling factor domain-containing protein</fullName>
    </recommendedName>
</protein>
<feature type="region of interest" description="Disordered" evidence="4">
    <location>
        <begin position="65"/>
        <end position="105"/>
    </location>
</feature>
<sequence length="292" mass="32698">MRPLQAGNRMLRSSALRAQVLSRATPSLGPLIPTLQAAIINSTATITPAGNFIAVRSFSYTTPCAKKKDKASKDSSSKASSSSNNDSGDTPSDHKKPDPSAPYDFTDVTQALDRLEKRYLDELKKLRSGGRFNADSIGAIPVQLSKNPADTYPLRELATIAPLGGRRWSILAFEESSVKPIISAVLRAPEYNQQPQRSEENPLELTITVELEKADDLAKRAKEVCQRWRDRVREEVHKRLEVHKKWLKGKLIVQDDEKKLKEKLQKLQDERMKGIQNKEKEAVQQIMARGSQ</sequence>
<accession>G0SCI5</accession>
<dbReference type="OMA" id="NVICGEE"/>
<dbReference type="InterPro" id="IPR002661">
    <property type="entry name" value="Ribosome_recyc_fac"/>
</dbReference>
<dbReference type="Gene3D" id="1.10.132.20">
    <property type="entry name" value="Ribosome-recycling factor"/>
    <property type="match status" value="1"/>
</dbReference>
<reference evidence="6 7" key="1">
    <citation type="journal article" date="2011" name="Cell">
        <title>Insight into structure and assembly of the nuclear pore complex by utilizing the genome of a eukaryotic thermophile.</title>
        <authorList>
            <person name="Amlacher S."/>
            <person name="Sarges P."/>
            <person name="Flemming D."/>
            <person name="van Noort V."/>
            <person name="Kunze R."/>
            <person name="Devos D.P."/>
            <person name="Arumugam M."/>
            <person name="Bork P."/>
            <person name="Hurt E."/>
        </authorList>
    </citation>
    <scope>NUCLEOTIDE SEQUENCE [LARGE SCALE GENOMIC DNA]</scope>
    <source>
        <strain evidence="7">DSM 1495 / CBS 144.50 / IMI 039719</strain>
    </source>
</reference>
<dbReference type="GO" id="GO:0005739">
    <property type="term" value="C:mitochondrion"/>
    <property type="evidence" value="ECO:0007669"/>
    <property type="project" value="TreeGrafter"/>
</dbReference>
<keyword evidence="2" id="KW-0648">Protein biosynthesis</keyword>
<feature type="domain" description="Ribosome recycling factor" evidence="5">
    <location>
        <begin position="121"/>
        <end position="287"/>
    </location>
</feature>
<feature type="compositionally biased region" description="Low complexity" evidence="4">
    <location>
        <begin position="77"/>
        <end position="87"/>
    </location>
</feature>
<dbReference type="GeneID" id="18259773"/>
<dbReference type="OrthoDB" id="407355at2759"/>
<organism evidence="7">
    <name type="scientific">Chaetomium thermophilum (strain DSM 1495 / CBS 144.50 / IMI 039719)</name>
    <name type="common">Thermochaetoides thermophila</name>
    <dbReference type="NCBI Taxonomy" id="759272"/>
    <lineage>
        <taxon>Eukaryota</taxon>
        <taxon>Fungi</taxon>
        <taxon>Dikarya</taxon>
        <taxon>Ascomycota</taxon>
        <taxon>Pezizomycotina</taxon>
        <taxon>Sordariomycetes</taxon>
        <taxon>Sordariomycetidae</taxon>
        <taxon>Sordariales</taxon>
        <taxon>Chaetomiaceae</taxon>
        <taxon>Thermochaetoides</taxon>
    </lineage>
</organism>
<dbReference type="Gene3D" id="3.30.1360.40">
    <property type="match status" value="1"/>
</dbReference>
<proteinExistence type="inferred from homology"/>
<evidence type="ECO:0000259" key="5">
    <source>
        <dbReference type="Pfam" id="PF01765"/>
    </source>
</evidence>
<dbReference type="Pfam" id="PF01765">
    <property type="entry name" value="RRF"/>
    <property type="match status" value="1"/>
</dbReference>
<dbReference type="EMBL" id="GL988045">
    <property type="protein sequence ID" value="EGS19111.1"/>
    <property type="molecule type" value="Genomic_DNA"/>
</dbReference>
<dbReference type="InterPro" id="IPR023584">
    <property type="entry name" value="Ribosome_recyc_fac_dom"/>
</dbReference>
<evidence type="ECO:0000313" key="6">
    <source>
        <dbReference type="EMBL" id="EGS19111.1"/>
    </source>
</evidence>
<dbReference type="Proteomes" id="UP000008066">
    <property type="component" value="Unassembled WGS sequence"/>
</dbReference>
<dbReference type="STRING" id="759272.G0SCI5"/>
<dbReference type="PANTHER" id="PTHR20982">
    <property type="entry name" value="RIBOSOME RECYCLING FACTOR"/>
    <property type="match status" value="1"/>
</dbReference>
<dbReference type="RefSeq" id="XP_006696056.1">
    <property type="nucleotide sequence ID" value="XM_006695993.1"/>
</dbReference>